<accession>A0ABM0W6U8</accession>
<keyword evidence="2" id="KW-1185">Reference proteome</keyword>
<reference evidence="3" key="2">
    <citation type="submission" date="2025-08" db="UniProtKB">
        <authorList>
            <consortium name="RefSeq"/>
        </authorList>
    </citation>
    <scope>IDENTIFICATION</scope>
    <source>
        <tissue evidence="3">Leaf</tissue>
    </source>
</reference>
<evidence type="ECO:0000313" key="3">
    <source>
        <dbReference type="RefSeq" id="XP_010466524.2"/>
    </source>
</evidence>
<name>A0ABM0W6U8_CAMSA</name>
<feature type="region of interest" description="Disordered" evidence="1">
    <location>
        <begin position="78"/>
        <end position="130"/>
    </location>
</feature>
<reference evidence="2" key="1">
    <citation type="journal article" date="2014" name="Nat. Commun.">
        <title>The emerging biofuel crop Camelina sativa retains a highly undifferentiated hexaploid genome structure.</title>
        <authorList>
            <person name="Kagale S."/>
            <person name="Koh C."/>
            <person name="Nixon J."/>
            <person name="Bollina V."/>
            <person name="Clarke W.E."/>
            <person name="Tuteja R."/>
            <person name="Spillane C."/>
            <person name="Robinson S.J."/>
            <person name="Links M.G."/>
            <person name="Clarke C."/>
            <person name="Higgins E.E."/>
            <person name="Huebert T."/>
            <person name="Sharpe A.G."/>
            <person name="Parkin I.A."/>
        </authorList>
    </citation>
    <scope>NUCLEOTIDE SEQUENCE [LARGE SCALE GENOMIC DNA]</scope>
    <source>
        <strain evidence="2">cv. DH55</strain>
    </source>
</reference>
<protein>
    <submittedName>
        <fullName evidence="3">Uncharacterized protein LOC104746697</fullName>
    </submittedName>
</protein>
<gene>
    <name evidence="3" type="primary">LOC104746697</name>
</gene>
<proteinExistence type="predicted"/>
<dbReference type="GeneID" id="104746697"/>
<organism evidence="2 3">
    <name type="scientific">Camelina sativa</name>
    <name type="common">False flax</name>
    <name type="synonym">Myagrum sativum</name>
    <dbReference type="NCBI Taxonomy" id="90675"/>
    <lineage>
        <taxon>Eukaryota</taxon>
        <taxon>Viridiplantae</taxon>
        <taxon>Streptophyta</taxon>
        <taxon>Embryophyta</taxon>
        <taxon>Tracheophyta</taxon>
        <taxon>Spermatophyta</taxon>
        <taxon>Magnoliopsida</taxon>
        <taxon>eudicotyledons</taxon>
        <taxon>Gunneridae</taxon>
        <taxon>Pentapetalae</taxon>
        <taxon>rosids</taxon>
        <taxon>malvids</taxon>
        <taxon>Brassicales</taxon>
        <taxon>Brassicaceae</taxon>
        <taxon>Camelineae</taxon>
        <taxon>Camelina</taxon>
    </lineage>
</organism>
<evidence type="ECO:0000313" key="2">
    <source>
        <dbReference type="Proteomes" id="UP000694864"/>
    </source>
</evidence>
<dbReference type="Proteomes" id="UP000694864">
    <property type="component" value="Chromosome 15"/>
</dbReference>
<sequence length="251" mass="28446">MFVYLGVRRRNGWRHFLIEHPLLSLSPSMAFMSDSDEEAILIANKQSKLLFEEAGRDKTTLNLNGASEEGADATILHHPAAEGSKSQLEIQGQRRRRLRRSNRRTASKHSKPAKASDGDAKSQDKMTPPTSEELKIAHEELFSFLEPIILRQQAAVAKAFKSKDSFTLELEEQGRLEIINMNLRYQIRRRPPHPKRRAVKCSKSQDKMEEFINASDGDAEVEAEEMVFKQPVVRFVLKPLASTAFASDDSD</sequence>
<feature type="compositionally biased region" description="Basic residues" evidence="1">
    <location>
        <begin position="93"/>
        <end position="112"/>
    </location>
</feature>
<feature type="compositionally biased region" description="Basic and acidic residues" evidence="1">
    <location>
        <begin position="114"/>
        <end position="124"/>
    </location>
</feature>
<dbReference type="RefSeq" id="XP_010466524.2">
    <property type="nucleotide sequence ID" value="XM_010468222.2"/>
</dbReference>
<evidence type="ECO:0000256" key="1">
    <source>
        <dbReference type="SAM" id="MobiDB-lite"/>
    </source>
</evidence>